<proteinExistence type="predicted"/>
<reference evidence="1" key="2">
    <citation type="submission" date="2020-09" db="EMBL/GenBank/DDBJ databases">
        <authorList>
            <person name="Sun Q."/>
            <person name="Zhou Y."/>
        </authorList>
    </citation>
    <scope>NUCLEOTIDE SEQUENCE</scope>
    <source>
        <strain evidence="1">CGMCC 1.15290</strain>
    </source>
</reference>
<comment type="caution">
    <text evidence="1">The sequence shown here is derived from an EMBL/GenBank/DDBJ whole genome shotgun (WGS) entry which is preliminary data.</text>
</comment>
<gene>
    <name evidence="1" type="ORF">GCM10011379_19190</name>
</gene>
<name>A0A917MUZ3_9BACT</name>
<sequence length="240" mass="26824">MLNNFPNSSAAFIEKVENSFNTVTRCVYEKNATNALQELAQGCNELLQLAEEHPNHPAITALFQEYIPYVVCSLDFLTKQAERAVAEPTVVNAKLQQVLQLYDTLGAGWLKAHMPPDCKLPEAFVTRERPLMACAYKAIENSFTTLAFTLPVAMALEVALVLIQAPAGQVITYSQWQYAQQLITHLQQLLNNQITPATEEHVITTLLALRCNTGQFSIWYTRHIKNTIQEAGTLTEKKSA</sequence>
<dbReference type="AlphaFoldDB" id="A0A917MUZ3"/>
<dbReference type="RefSeq" id="WP_188951815.1">
    <property type="nucleotide sequence ID" value="NZ_BMIB01000002.1"/>
</dbReference>
<keyword evidence="2" id="KW-1185">Reference proteome</keyword>
<protein>
    <submittedName>
        <fullName evidence="1">Uncharacterized protein</fullName>
    </submittedName>
</protein>
<reference evidence="1" key="1">
    <citation type="journal article" date="2014" name="Int. J. Syst. Evol. Microbiol.">
        <title>Complete genome sequence of Corynebacterium casei LMG S-19264T (=DSM 44701T), isolated from a smear-ripened cheese.</title>
        <authorList>
            <consortium name="US DOE Joint Genome Institute (JGI-PGF)"/>
            <person name="Walter F."/>
            <person name="Albersmeier A."/>
            <person name="Kalinowski J."/>
            <person name="Ruckert C."/>
        </authorList>
    </citation>
    <scope>NUCLEOTIDE SEQUENCE</scope>
    <source>
        <strain evidence="1">CGMCC 1.15290</strain>
    </source>
</reference>
<accession>A0A917MUZ3</accession>
<dbReference type="Proteomes" id="UP000627292">
    <property type="component" value="Unassembled WGS sequence"/>
</dbReference>
<dbReference type="EMBL" id="BMIB01000002">
    <property type="protein sequence ID" value="GGH65736.1"/>
    <property type="molecule type" value="Genomic_DNA"/>
</dbReference>
<organism evidence="1 2">
    <name type="scientific">Filimonas zeae</name>
    <dbReference type="NCBI Taxonomy" id="1737353"/>
    <lineage>
        <taxon>Bacteria</taxon>
        <taxon>Pseudomonadati</taxon>
        <taxon>Bacteroidota</taxon>
        <taxon>Chitinophagia</taxon>
        <taxon>Chitinophagales</taxon>
        <taxon>Chitinophagaceae</taxon>
        <taxon>Filimonas</taxon>
    </lineage>
</organism>
<evidence type="ECO:0000313" key="2">
    <source>
        <dbReference type="Proteomes" id="UP000627292"/>
    </source>
</evidence>
<evidence type="ECO:0000313" key="1">
    <source>
        <dbReference type="EMBL" id="GGH65736.1"/>
    </source>
</evidence>